<dbReference type="AlphaFoldDB" id="A0A915E0P7"/>
<proteinExistence type="predicted"/>
<reference evidence="2" key="1">
    <citation type="submission" date="2022-11" db="UniProtKB">
        <authorList>
            <consortium name="WormBaseParasite"/>
        </authorList>
    </citation>
    <scope>IDENTIFICATION</scope>
</reference>
<organism evidence="1 2">
    <name type="scientific">Ditylenchus dipsaci</name>
    <dbReference type="NCBI Taxonomy" id="166011"/>
    <lineage>
        <taxon>Eukaryota</taxon>
        <taxon>Metazoa</taxon>
        <taxon>Ecdysozoa</taxon>
        <taxon>Nematoda</taxon>
        <taxon>Chromadorea</taxon>
        <taxon>Rhabditida</taxon>
        <taxon>Tylenchina</taxon>
        <taxon>Tylenchomorpha</taxon>
        <taxon>Sphaerularioidea</taxon>
        <taxon>Anguinidae</taxon>
        <taxon>Anguininae</taxon>
        <taxon>Ditylenchus</taxon>
    </lineage>
</organism>
<evidence type="ECO:0000313" key="2">
    <source>
        <dbReference type="WBParaSite" id="jg25453"/>
    </source>
</evidence>
<keyword evidence="1" id="KW-1185">Reference proteome</keyword>
<dbReference type="Proteomes" id="UP000887574">
    <property type="component" value="Unplaced"/>
</dbReference>
<sequence length="157" mass="17432">MESYGSLVHFTNIIQSGFGGEPLESVGKVDRHTGYCSSQLRRPPNAASSMKLCGHRSAMIITGFAISRVECAKSLSRLTKTPDHLHGAKSREQMATNKLVRFFSLFLLSAENVIWRVRVLLLLLSINEPFKLPLIMLLLFPVPGGILEEVFDLFLAS</sequence>
<protein>
    <submittedName>
        <fullName evidence="2">Uncharacterized protein</fullName>
    </submittedName>
</protein>
<evidence type="ECO:0000313" key="1">
    <source>
        <dbReference type="Proteomes" id="UP000887574"/>
    </source>
</evidence>
<name>A0A915E0P7_9BILA</name>
<accession>A0A915E0P7</accession>
<dbReference type="WBParaSite" id="jg25453">
    <property type="protein sequence ID" value="jg25453"/>
    <property type="gene ID" value="jg25453"/>
</dbReference>